<reference evidence="1 2" key="1">
    <citation type="submission" date="2012-04" db="EMBL/GenBank/DDBJ databases">
        <authorList>
            <person name="Genoscope - CEA"/>
        </authorList>
    </citation>
    <scope>NUCLEOTIDE SEQUENCE [LARGE SCALE GENOMIC DNA]</scope>
    <source>
        <strain evidence="1 2">9809</strain>
    </source>
</reference>
<comment type="caution">
    <text evidence="1">The sequence shown here is derived from an EMBL/GenBank/DDBJ whole genome shotgun (WGS) entry which is preliminary data.</text>
</comment>
<gene>
    <name evidence="1" type="ORF">MICAH_4940001</name>
</gene>
<protein>
    <submittedName>
        <fullName evidence="1">Genome sequencing data, contig C328</fullName>
    </submittedName>
</protein>
<dbReference type="InterPro" id="IPR002636">
    <property type="entry name" value="DUF29"/>
</dbReference>
<dbReference type="EMBL" id="CAIO01000439">
    <property type="protein sequence ID" value="CCI28209.1"/>
    <property type="molecule type" value="Genomic_DNA"/>
</dbReference>
<organism evidence="1 2">
    <name type="scientific">Microcystis aeruginosa PCC 9809</name>
    <dbReference type="NCBI Taxonomy" id="1160285"/>
    <lineage>
        <taxon>Bacteria</taxon>
        <taxon>Bacillati</taxon>
        <taxon>Cyanobacteriota</taxon>
        <taxon>Cyanophyceae</taxon>
        <taxon>Oscillatoriophycideae</taxon>
        <taxon>Chroococcales</taxon>
        <taxon>Microcystaceae</taxon>
        <taxon>Microcystis</taxon>
    </lineage>
</organism>
<dbReference type="Gene3D" id="1.20.1220.20">
    <property type="entry name" value="Uncharcterised protein PF01724"/>
    <property type="match status" value="1"/>
</dbReference>
<dbReference type="AlphaFoldDB" id="I4I1N5"/>
<dbReference type="Pfam" id="PF01724">
    <property type="entry name" value="DUF29"/>
    <property type="match status" value="1"/>
</dbReference>
<evidence type="ECO:0000313" key="1">
    <source>
        <dbReference type="EMBL" id="CCI28209.1"/>
    </source>
</evidence>
<dbReference type="HOGENOM" id="CLU_116670_1_0_3"/>
<evidence type="ECO:0000313" key="2">
    <source>
        <dbReference type="Proteomes" id="UP000004775"/>
    </source>
</evidence>
<name>I4I1N5_MICAE</name>
<dbReference type="PANTHER" id="PTHR34235">
    <property type="entry name" value="SLR1203 PROTEIN-RELATED"/>
    <property type="match status" value="1"/>
</dbReference>
<proteinExistence type="predicted"/>
<sequence>MVRIADCSIIFLGHHQMSIEKSLVSSGKSLYQEDFYGWLQETANLLKEHRFEKLDLENLIEEIETMGRSEKRELESRLTVIAEHLLKLTYWLTEKETNAQGWRSTVVEQRRQVQRLLRESPSLRRLIPEIWIDCYLAAREDTFRKYQLAADLFPIESPFTLAEILDYDYLP</sequence>
<accession>I4I1N5</accession>
<dbReference type="Proteomes" id="UP000004775">
    <property type="component" value="Unassembled WGS sequence"/>
</dbReference>